<protein>
    <submittedName>
        <fullName evidence="1">Uncharacterized protein</fullName>
    </submittedName>
</protein>
<organism evidence="1 2">
    <name type="scientific">Corynebacterium jeddahense</name>
    <dbReference type="NCBI Taxonomy" id="1414719"/>
    <lineage>
        <taxon>Bacteria</taxon>
        <taxon>Bacillati</taxon>
        <taxon>Actinomycetota</taxon>
        <taxon>Actinomycetes</taxon>
        <taxon>Mycobacteriales</taxon>
        <taxon>Corynebacteriaceae</taxon>
        <taxon>Corynebacterium</taxon>
    </lineage>
</organism>
<accession>A0ABY7UH02</accession>
<dbReference type="EMBL" id="CP063194">
    <property type="protein sequence ID" value="WCZ37952.1"/>
    <property type="molecule type" value="Genomic_DNA"/>
</dbReference>
<gene>
    <name evidence="1" type="ORF">CJEDD_01625</name>
</gene>
<dbReference type="RefSeq" id="WP_042408075.1">
    <property type="nucleotide sequence ID" value="NZ_CBYN010000073.1"/>
</dbReference>
<dbReference type="Proteomes" id="UP001218071">
    <property type="component" value="Chromosome"/>
</dbReference>
<keyword evidence="2" id="KW-1185">Reference proteome</keyword>
<name>A0ABY7UH02_9CORY</name>
<proteinExistence type="predicted"/>
<evidence type="ECO:0000313" key="1">
    <source>
        <dbReference type="EMBL" id="WCZ37952.1"/>
    </source>
</evidence>
<reference evidence="1 2" key="1">
    <citation type="submission" date="2020-10" db="EMBL/GenBank/DDBJ databases">
        <title>Complete genome sequence of Corynebacterium jeddahense DSM 45997, type strain of Corynebacterium jeddahense.</title>
        <authorList>
            <person name="Busche T."/>
            <person name="Kalinowski J."/>
            <person name="Ruckert C."/>
        </authorList>
    </citation>
    <scope>NUCLEOTIDE SEQUENCE [LARGE SCALE GENOMIC DNA]</scope>
    <source>
        <strain evidence="1 2">DSM 45997</strain>
    </source>
</reference>
<sequence length="125" mass="13164">MKVFTVTAERGASGAWVLECDELGVVSQTKRLDRAEDEVTEAIAFQSGLEPGDFAVDVVPVLPGEIEQLRVQADDLGAKAKAASEKAAAARTALARKMKDAGFTLREMGQVLGVSYQRAAALVAG</sequence>
<evidence type="ECO:0000313" key="2">
    <source>
        <dbReference type="Proteomes" id="UP001218071"/>
    </source>
</evidence>